<keyword evidence="5" id="KW-0539">Nucleus</keyword>
<gene>
    <name evidence="7" type="ORF">IW261DRAFT_1632771</name>
</gene>
<dbReference type="GO" id="GO:0005634">
    <property type="term" value="C:nucleus"/>
    <property type="evidence" value="ECO:0007669"/>
    <property type="project" value="UniProtKB-SubCell"/>
</dbReference>
<evidence type="ECO:0000256" key="4">
    <source>
        <dbReference type="ARBA" id="ARBA00023163"/>
    </source>
</evidence>
<accession>A0AA39N892</accession>
<sequence length="587" mass="64860">MFIHTRRMKHIFIRQRATNLETSGHRLFRQEVTNLPSPDSGYKMLGRLGAFASHYSLRQHSHVLTAPQKMHLLYAEVLLVLLAENANPDATVPTHTFPSSIFLVEPQVTTSTFTSIFTTPSASSSSSSLSESPSSSAVEFLSYDEMNTAALDVLDSSNLHTMPEEYTFSSKPSSYSGNAEDSLPQQVKLMLIEAFLSHRHQCYFEECGIGLTELERHPAFMNTVYFLGCYYTRSPHLSNMEAYFLNLALHGLASTFVGHERTVDLVRASSLLAIYFYSTGQIAEGYQHSVSAAQLALSMGLHRTSFPEVSRGFHDLVTPTSVDMNDRISAFWQIFMVDTCWSAATGFPSLLSGSGDHKVRIETPLPPSQDSTDAISLFGETITLPSISALKVKAAALYEEAALISSDTHDYDTGYWHNFTSVKNALERIQACLPLVHDYSPHISKSAVDVDVFFIRTLVYVSIININRIHNSDSALQASLDAASLISDLSDDAYENLDPLFSVLWTSIAKAFTWNIHHGGSETYPIFQTKTSLQAVISALKSLGQHVPLSAKCGAQIEENCASSGVCDPTRLCDELVWRPAETISFE</sequence>
<keyword evidence="3" id="KW-0805">Transcription regulation</keyword>
<name>A0AA39N892_9AGAR</name>
<evidence type="ECO:0000256" key="1">
    <source>
        <dbReference type="ARBA" id="ARBA00004123"/>
    </source>
</evidence>
<evidence type="ECO:0000256" key="2">
    <source>
        <dbReference type="ARBA" id="ARBA00022723"/>
    </source>
</evidence>
<feature type="domain" description="Xylanolytic transcriptional activator regulatory" evidence="6">
    <location>
        <begin position="285"/>
        <end position="372"/>
    </location>
</feature>
<dbReference type="EMBL" id="JAUEPR010000159">
    <property type="protein sequence ID" value="KAK0460852.1"/>
    <property type="molecule type" value="Genomic_DNA"/>
</dbReference>
<reference evidence="7" key="1">
    <citation type="submission" date="2023-06" db="EMBL/GenBank/DDBJ databases">
        <authorList>
            <consortium name="Lawrence Berkeley National Laboratory"/>
            <person name="Ahrendt S."/>
            <person name="Sahu N."/>
            <person name="Indic B."/>
            <person name="Wong-Bajracharya J."/>
            <person name="Merenyi Z."/>
            <person name="Ke H.-M."/>
            <person name="Monk M."/>
            <person name="Kocsube S."/>
            <person name="Drula E."/>
            <person name="Lipzen A."/>
            <person name="Balint B."/>
            <person name="Henrissat B."/>
            <person name="Andreopoulos B."/>
            <person name="Martin F.M."/>
            <person name="Harder C.B."/>
            <person name="Rigling D."/>
            <person name="Ford K.L."/>
            <person name="Foster G.D."/>
            <person name="Pangilinan J."/>
            <person name="Papanicolaou A."/>
            <person name="Barry K."/>
            <person name="LaButti K."/>
            <person name="Viragh M."/>
            <person name="Koriabine M."/>
            <person name="Yan M."/>
            <person name="Riley R."/>
            <person name="Champramary S."/>
            <person name="Plett K.L."/>
            <person name="Tsai I.J."/>
            <person name="Slot J."/>
            <person name="Sipos G."/>
            <person name="Plett J."/>
            <person name="Nagy L.G."/>
            <person name="Grigoriev I.V."/>
        </authorList>
    </citation>
    <scope>NUCLEOTIDE SEQUENCE</scope>
    <source>
        <strain evidence="7">ICMP 16352</strain>
    </source>
</reference>
<comment type="caution">
    <text evidence="7">The sequence shown here is derived from an EMBL/GenBank/DDBJ whole genome shotgun (WGS) entry which is preliminary data.</text>
</comment>
<dbReference type="InterPro" id="IPR050815">
    <property type="entry name" value="TF_fung"/>
</dbReference>
<keyword evidence="4" id="KW-0804">Transcription</keyword>
<dbReference type="GO" id="GO:0000981">
    <property type="term" value="F:DNA-binding transcription factor activity, RNA polymerase II-specific"/>
    <property type="evidence" value="ECO:0007669"/>
    <property type="project" value="InterPro"/>
</dbReference>
<dbReference type="Proteomes" id="UP001175227">
    <property type="component" value="Unassembled WGS sequence"/>
</dbReference>
<dbReference type="CDD" id="cd12148">
    <property type="entry name" value="fungal_TF_MHR"/>
    <property type="match status" value="1"/>
</dbReference>
<proteinExistence type="predicted"/>
<keyword evidence="2" id="KW-0479">Metal-binding</keyword>
<dbReference type="GO" id="GO:0006351">
    <property type="term" value="P:DNA-templated transcription"/>
    <property type="evidence" value="ECO:0007669"/>
    <property type="project" value="InterPro"/>
</dbReference>
<organism evidence="7 8">
    <name type="scientific">Armillaria novae-zelandiae</name>
    <dbReference type="NCBI Taxonomy" id="153914"/>
    <lineage>
        <taxon>Eukaryota</taxon>
        <taxon>Fungi</taxon>
        <taxon>Dikarya</taxon>
        <taxon>Basidiomycota</taxon>
        <taxon>Agaricomycotina</taxon>
        <taxon>Agaricomycetes</taxon>
        <taxon>Agaricomycetidae</taxon>
        <taxon>Agaricales</taxon>
        <taxon>Marasmiineae</taxon>
        <taxon>Physalacriaceae</taxon>
        <taxon>Armillaria</taxon>
    </lineage>
</organism>
<protein>
    <recommendedName>
        <fullName evidence="6">Xylanolytic transcriptional activator regulatory domain-containing protein</fullName>
    </recommendedName>
</protein>
<evidence type="ECO:0000256" key="5">
    <source>
        <dbReference type="ARBA" id="ARBA00023242"/>
    </source>
</evidence>
<dbReference type="PANTHER" id="PTHR47338">
    <property type="entry name" value="ZN(II)2CYS6 TRANSCRIPTION FACTOR (EUROFUNG)-RELATED"/>
    <property type="match status" value="1"/>
</dbReference>
<dbReference type="SMART" id="SM00906">
    <property type="entry name" value="Fungal_trans"/>
    <property type="match status" value="1"/>
</dbReference>
<evidence type="ECO:0000313" key="8">
    <source>
        <dbReference type="Proteomes" id="UP001175227"/>
    </source>
</evidence>
<comment type="subcellular location">
    <subcellularLocation>
        <location evidence="1">Nucleus</location>
    </subcellularLocation>
</comment>
<evidence type="ECO:0000256" key="3">
    <source>
        <dbReference type="ARBA" id="ARBA00023015"/>
    </source>
</evidence>
<dbReference type="AlphaFoldDB" id="A0AA39N892"/>
<dbReference type="Pfam" id="PF04082">
    <property type="entry name" value="Fungal_trans"/>
    <property type="match status" value="1"/>
</dbReference>
<dbReference type="InterPro" id="IPR007219">
    <property type="entry name" value="XnlR_reg_dom"/>
</dbReference>
<dbReference type="GO" id="GO:0003677">
    <property type="term" value="F:DNA binding"/>
    <property type="evidence" value="ECO:0007669"/>
    <property type="project" value="InterPro"/>
</dbReference>
<dbReference type="GO" id="GO:0008270">
    <property type="term" value="F:zinc ion binding"/>
    <property type="evidence" value="ECO:0007669"/>
    <property type="project" value="InterPro"/>
</dbReference>
<dbReference type="PANTHER" id="PTHR47338:SF29">
    <property type="entry name" value="ZN(2)-C6 FUNGAL-TYPE DOMAIN-CONTAINING PROTEIN"/>
    <property type="match status" value="1"/>
</dbReference>
<evidence type="ECO:0000259" key="6">
    <source>
        <dbReference type="SMART" id="SM00906"/>
    </source>
</evidence>
<evidence type="ECO:0000313" key="7">
    <source>
        <dbReference type="EMBL" id="KAK0460852.1"/>
    </source>
</evidence>
<keyword evidence="8" id="KW-1185">Reference proteome</keyword>